<dbReference type="PANTHER" id="PTHR11967">
    <property type="entry name" value="ALPHA-1-ACID GLYCOPROTEIN"/>
    <property type="match status" value="1"/>
</dbReference>
<keyword evidence="7" id="KW-1185">Reference proteome</keyword>
<sequence length="200" mass="22257">MISDMFTVCAIAIFCMVSVGHSAPLACEDAVRPLVQLDPHHLEGTWALVAASLSDPVLLEFFKCRNSSSVNFSNASATSDIVYTPSVNAGGKCHFQSYNVSLEGSILTFDEQHQVNLTGIFLYTSCPDCLVMRFDNQLKKVMRLHLVSRRREVEPKEMEEFRAQVECLNMPAPVVMDPSKELCPEQSQNIIQPNQLMSAL</sequence>
<feature type="chain" id="PRO_5035936843" description="Apolipoprotein M" evidence="5">
    <location>
        <begin position="23"/>
        <end position="200"/>
    </location>
</feature>
<name>A0A8P4K9X0_DICLA</name>
<dbReference type="Proteomes" id="UP000694389">
    <property type="component" value="Unassembled WGS sequence"/>
</dbReference>
<keyword evidence="3 5" id="KW-0732">Signal</keyword>
<protein>
    <recommendedName>
        <fullName evidence="8">Apolipoprotein M</fullName>
    </recommendedName>
</protein>
<organism evidence="6 7">
    <name type="scientific">Dicentrarchus labrax</name>
    <name type="common">European seabass</name>
    <name type="synonym">Morone labrax</name>
    <dbReference type="NCBI Taxonomy" id="13489"/>
    <lineage>
        <taxon>Eukaryota</taxon>
        <taxon>Metazoa</taxon>
        <taxon>Chordata</taxon>
        <taxon>Craniata</taxon>
        <taxon>Vertebrata</taxon>
        <taxon>Euteleostomi</taxon>
        <taxon>Actinopterygii</taxon>
        <taxon>Neopterygii</taxon>
        <taxon>Teleostei</taxon>
        <taxon>Neoteleostei</taxon>
        <taxon>Acanthomorphata</taxon>
        <taxon>Eupercaria</taxon>
        <taxon>Moronidae</taxon>
        <taxon>Dicentrarchus</taxon>
    </lineage>
</organism>
<evidence type="ECO:0000256" key="5">
    <source>
        <dbReference type="SAM" id="SignalP"/>
    </source>
</evidence>
<dbReference type="Gene3D" id="2.40.128.20">
    <property type="match status" value="1"/>
</dbReference>
<evidence type="ECO:0000256" key="3">
    <source>
        <dbReference type="ARBA" id="ARBA00022729"/>
    </source>
</evidence>
<dbReference type="InterPro" id="IPR022734">
    <property type="entry name" value="ApoM"/>
</dbReference>
<reference evidence="6" key="1">
    <citation type="submission" date="2025-08" db="UniProtKB">
        <authorList>
            <consortium name="Ensembl"/>
        </authorList>
    </citation>
    <scope>IDENTIFICATION</scope>
</reference>
<dbReference type="PANTHER" id="PTHR11967:SF2">
    <property type="entry name" value="ALPHA-1-ACID GLYCOPROTEIN 1"/>
    <property type="match status" value="1"/>
</dbReference>
<keyword evidence="2" id="KW-0964">Secreted</keyword>
<dbReference type="GO" id="GO:0005576">
    <property type="term" value="C:extracellular region"/>
    <property type="evidence" value="ECO:0007669"/>
    <property type="project" value="UniProtKB-SubCell"/>
</dbReference>
<proteinExistence type="predicted"/>
<dbReference type="GeneTree" id="ENSGT00940000166223"/>
<evidence type="ECO:0000313" key="7">
    <source>
        <dbReference type="Proteomes" id="UP000694389"/>
    </source>
</evidence>
<accession>A0A8P4K9X0</accession>
<dbReference type="SUPFAM" id="SSF50814">
    <property type="entry name" value="Lipocalins"/>
    <property type="match status" value="1"/>
</dbReference>
<dbReference type="InterPro" id="IPR012674">
    <property type="entry name" value="Calycin"/>
</dbReference>
<dbReference type="Pfam" id="PF11032">
    <property type="entry name" value="ApoM"/>
    <property type="match status" value="1"/>
</dbReference>
<evidence type="ECO:0000256" key="2">
    <source>
        <dbReference type="ARBA" id="ARBA00022525"/>
    </source>
</evidence>
<evidence type="ECO:0008006" key="8">
    <source>
        <dbReference type="Google" id="ProtNLM"/>
    </source>
</evidence>
<keyword evidence="4" id="KW-0325">Glycoprotein</keyword>
<feature type="signal peptide" evidence="5">
    <location>
        <begin position="1"/>
        <end position="22"/>
    </location>
</feature>
<dbReference type="Ensembl" id="ENSDLAT00005073721.1">
    <property type="protein sequence ID" value="ENSDLAP00005068786.1"/>
    <property type="gene ID" value="ENSDLAG00005034675.1"/>
</dbReference>
<evidence type="ECO:0000313" key="6">
    <source>
        <dbReference type="Ensembl" id="ENSDLAP00005068786.1"/>
    </source>
</evidence>
<reference evidence="6" key="2">
    <citation type="submission" date="2025-09" db="UniProtKB">
        <authorList>
            <consortium name="Ensembl"/>
        </authorList>
    </citation>
    <scope>IDENTIFICATION</scope>
</reference>
<comment type="subcellular location">
    <subcellularLocation>
        <location evidence="1">Secreted</location>
    </subcellularLocation>
</comment>
<evidence type="ECO:0000256" key="1">
    <source>
        <dbReference type="ARBA" id="ARBA00004613"/>
    </source>
</evidence>
<evidence type="ECO:0000256" key="4">
    <source>
        <dbReference type="ARBA" id="ARBA00023180"/>
    </source>
</evidence>
<dbReference type="AlphaFoldDB" id="A0A8P4K9X0"/>